<dbReference type="GO" id="GO:0015385">
    <property type="term" value="F:sodium:proton antiporter activity"/>
    <property type="evidence" value="ECO:0007669"/>
    <property type="project" value="TreeGrafter"/>
</dbReference>
<dbReference type="InterPro" id="IPR005133">
    <property type="entry name" value="PhaG_MnhG_YufB"/>
</dbReference>
<dbReference type="AlphaFoldDB" id="H5XIL0"/>
<comment type="similarity">
    <text evidence="1">Belongs to the CPA3 antiporters (TC 2.A.63) subunit G family.</text>
</comment>
<dbReference type="Proteomes" id="UP000002791">
    <property type="component" value="Chromosome"/>
</dbReference>
<evidence type="ECO:0000256" key="1">
    <source>
        <dbReference type="ARBA" id="ARBA00008404"/>
    </source>
</evidence>
<keyword evidence="3" id="KW-0472">Membrane</keyword>
<dbReference type="PANTHER" id="PTHR34703">
    <property type="entry name" value="ANTIPORTER SUBUNIT MNHG2-RELATED"/>
    <property type="match status" value="1"/>
</dbReference>
<protein>
    <submittedName>
        <fullName evidence="4">Multisubunit Na+/H+ antiporter, MnhG subunit</fullName>
    </submittedName>
</protein>
<dbReference type="Pfam" id="PF03334">
    <property type="entry name" value="PhaG_MnhG_YufB"/>
    <property type="match status" value="1"/>
</dbReference>
<dbReference type="PANTHER" id="PTHR34703:SF1">
    <property type="entry name" value="ANTIPORTER SUBUNIT MNHG2-RELATED"/>
    <property type="match status" value="1"/>
</dbReference>
<name>H5XIL0_9PSEU</name>
<keyword evidence="3" id="KW-0812">Transmembrane</keyword>
<accession>H5XIL0</accession>
<keyword evidence="5" id="KW-1185">Reference proteome</keyword>
<evidence type="ECO:0000256" key="3">
    <source>
        <dbReference type="SAM" id="Phobius"/>
    </source>
</evidence>
<gene>
    <name evidence="4" type="ORF">SaccyDRAFT_4050</name>
</gene>
<proteinExistence type="inferred from homology"/>
<dbReference type="HOGENOM" id="CLU_121334_2_3_11"/>
<feature type="transmembrane region" description="Helical" evidence="3">
    <location>
        <begin position="6"/>
        <end position="28"/>
    </location>
</feature>
<evidence type="ECO:0000313" key="5">
    <source>
        <dbReference type="Proteomes" id="UP000002791"/>
    </source>
</evidence>
<feature type="transmembrane region" description="Helical" evidence="3">
    <location>
        <begin position="64"/>
        <end position="87"/>
    </location>
</feature>
<evidence type="ECO:0000313" key="4">
    <source>
        <dbReference type="EMBL" id="EHR62871.1"/>
    </source>
</evidence>
<feature type="region of interest" description="Disordered" evidence="2">
    <location>
        <begin position="82"/>
        <end position="114"/>
    </location>
</feature>
<feature type="compositionally biased region" description="Basic residues" evidence="2">
    <location>
        <begin position="90"/>
        <end position="101"/>
    </location>
</feature>
<dbReference type="RefSeq" id="WP_005458872.1">
    <property type="nucleotide sequence ID" value="NZ_CM001440.1"/>
</dbReference>
<keyword evidence="3" id="KW-1133">Transmembrane helix</keyword>
<dbReference type="OrthoDB" id="4736878at2"/>
<evidence type="ECO:0000256" key="2">
    <source>
        <dbReference type="SAM" id="MobiDB-lite"/>
    </source>
</evidence>
<feature type="transmembrane region" description="Helical" evidence="3">
    <location>
        <begin position="40"/>
        <end position="58"/>
    </location>
</feature>
<dbReference type="STRING" id="882082.SaccyDRAFT_4050"/>
<reference evidence="4 5" key="1">
    <citation type="submission" date="2011-11" db="EMBL/GenBank/DDBJ databases">
        <title>The Noncontiguous Finished sequence of Saccharomonospora cyanea NA-134.</title>
        <authorList>
            <consortium name="US DOE Joint Genome Institute"/>
            <person name="Lucas S."/>
            <person name="Han J."/>
            <person name="Lapidus A."/>
            <person name="Cheng J.-F."/>
            <person name="Goodwin L."/>
            <person name="Pitluck S."/>
            <person name="Peters L."/>
            <person name="Ovchinnikova G."/>
            <person name="Lu M."/>
            <person name="Detter J.C."/>
            <person name="Han C."/>
            <person name="Tapia R."/>
            <person name="Land M."/>
            <person name="Hauser L."/>
            <person name="Kyrpides N."/>
            <person name="Ivanova N."/>
            <person name="Pagani I."/>
            <person name="Brambilla E.-M."/>
            <person name="Klenk H.-P."/>
            <person name="Woyke T."/>
        </authorList>
    </citation>
    <scope>NUCLEOTIDE SEQUENCE [LARGE SCALE GENOMIC DNA]</scope>
    <source>
        <strain evidence="4 5">NA-134</strain>
    </source>
</reference>
<sequence length="114" mass="12176">MISVVLDVLGAALLLLGLTLHTISLYGVLRLPTTYQQLHAQGLATGPGVIAILAASIATENAGIITFAALAIAFIAITSPVSSHSIARAEHRRYRRRHRHADRLEPPGVEPPEQ</sequence>
<dbReference type="EMBL" id="CM001440">
    <property type="protein sequence ID" value="EHR62871.1"/>
    <property type="molecule type" value="Genomic_DNA"/>
</dbReference>
<dbReference type="eggNOG" id="COG1320">
    <property type="taxonomic scope" value="Bacteria"/>
</dbReference>
<organism evidence="4 5">
    <name type="scientific">Saccharomonospora cyanea NA-134</name>
    <dbReference type="NCBI Taxonomy" id="882082"/>
    <lineage>
        <taxon>Bacteria</taxon>
        <taxon>Bacillati</taxon>
        <taxon>Actinomycetota</taxon>
        <taxon>Actinomycetes</taxon>
        <taxon>Pseudonocardiales</taxon>
        <taxon>Pseudonocardiaceae</taxon>
        <taxon>Saccharomonospora</taxon>
    </lineage>
</organism>